<keyword evidence="1" id="KW-1133">Transmembrane helix</keyword>
<reference evidence="2 3" key="1">
    <citation type="submission" date="2019-02" db="EMBL/GenBank/DDBJ databases">
        <title>Deep-cultivation of Planctomycetes and their phenomic and genomic characterization uncovers novel biology.</title>
        <authorList>
            <person name="Wiegand S."/>
            <person name="Jogler M."/>
            <person name="Boedeker C."/>
            <person name="Pinto D."/>
            <person name="Vollmers J."/>
            <person name="Rivas-Marin E."/>
            <person name="Kohn T."/>
            <person name="Peeters S.H."/>
            <person name="Heuer A."/>
            <person name="Rast P."/>
            <person name="Oberbeckmann S."/>
            <person name="Bunk B."/>
            <person name="Jeske O."/>
            <person name="Meyerdierks A."/>
            <person name="Storesund J.E."/>
            <person name="Kallscheuer N."/>
            <person name="Luecker S."/>
            <person name="Lage O.M."/>
            <person name="Pohl T."/>
            <person name="Merkel B.J."/>
            <person name="Hornburger P."/>
            <person name="Mueller R.-W."/>
            <person name="Bruemmer F."/>
            <person name="Labrenz M."/>
            <person name="Spormann A.M."/>
            <person name="Op Den Camp H."/>
            <person name="Overmann J."/>
            <person name="Amann R."/>
            <person name="Jetten M.S.M."/>
            <person name="Mascher T."/>
            <person name="Medema M.H."/>
            <person name="Devos D.P."/>
            <person name="Kaster A.-K."/>
            <person name="Ovreas L."/>
            <person name="Rohde M."/>
            <person name="Galperin M.Y."/>
            <person name="Jogler C."/>
        </authorList>
    </citation>
    <scope>NUCLEOTIDE SEQUENCE [LARGE SCALE GENOMIC DNA]</scope>
    <source>
        <strain evidence="2 3">CA54</strain>
    </source>
</reference>
<accession>A0A5C6BGP1</accession>
<protein>
    <submittedName>
        <fullName evidence="2">Uncharacterized protein</fullName>
    </submittedName>
</protein>
<keyword evidence="1" id="KW-0472">Membrane</keyword>
<evidence type="ECO:0000256" key="1">
    <source>
        <dbReference type="SAM" id="Phobius"/>
    </source>
</evidence>
<feature type="transmembrane region" description="Helical" evidence="1">
    <location>
        <begin position="14"/>
        <end position="35"/>
    </location>
</feature>
<sequence>MSQRDKIQQRRKRCVNVFAQIVGLFMCLLACPALWDAGVMANQEYIHLIETTSWRQISGPDGEDQNFQFMVFNGAIGSFFFVFGCGLIFLGARERKRSQPIAIE</sequence>
<dbReference type="EMBL" id="SJPP01000001">
    <property type="protein sequence ID" value="TWU11335.1"/>
    <property type="molecule type" value="Genomic_DNA"/>
</dbReference>
<proteinExistence type="predicted"/>
<keyword evidence="1" id="KW-0812">Transmembrane</keyword>
<evidence type="ECO:0000313" key="3">
    <source>
        <dbReference type="Proteomes" id="UP000320735"/>
    </source>
</evidence>
<gene>
    <name evidence="2" type="ORF">CA54_01420</name>
</gene>
<organism evidence="2 3">
    <name type="scientific">Symmachiella macrocystis</name>
    <dbReference type="NCBI Taxonomy" id="2527985"/>
    <lineage>
        <taxon>Bacteria</taxon>
        <taxon>Pseudomonadati</taxon>
        <taxon>Planctomycetota</taxon>
        <taxon>Planctomycetia</taxon>
        <taxon>Planctomycetales</taxon>
        <taxon>Planctomycetaceae</taxon>
        <taxon>Symmachiella</taxon>
    </lineage>
</organism>
<feature type="transmembrane region" description="Helical" evidence="1">
    <location>
        <begin position="69"/>
        <end position="90"/>
    </location>
</feature>
<dbReference type="AlphaFoldDB" id="A0A5C6BGP1"/>
<comment type="caution">
    <text evidence="2">The sequence shown here is derived from an EMBL/GenBank/DDBJ whole genome shotgun (WGS) entry which is preliminary data.</text>
</comment>
<evidence type="ECO:0000313" key="2">
    <source>
        <dbReference type="EMBL" id="TWU11335.1"/>
    </source>
</evidence>
<keyword evidence="3" id="KW-1185">Reference proteome</keyword>
<dbReference type="Proteomes" id="UP000320735">
    <property type="component" value="Unassembled WGS sequence"/>
</dbReference>
<name>A0A5C6BGP1_9PLAN</name>